<proteinExistence type="predicted"/>
<dbReference type="EMBL" id="CM042883">
    <property type="protein sequence ID" value="KAI4371762.1"/>
    <property type="molecule type" value="Genomic_DNA"/>
</dbReference>
<evidence type="ECO:0000313" key="1">
    <source>
        <dbReference type="EMBL" id="KAI4371762.1"/>
    </source>
</evidence>
<keyword evidence="2" id="KW-1185">Reference proteome</keyword>
<gene>
    <name evidence="1" type="ORF">MLD38_010076</name>
</gene>
<reference evidence="2" key="1">
    <citation type="journal article" date="2023" name="Front. Plant Sci.">
        <title>Chromosomal-level genome assembly of Melastoma candidum provides insights into trichome evolution.</title>
        <authorList>
            <person name="Zhong Y."/>
            <person name="Wu W."/>
            <person name="Sun C."/>
            <person name="Zou P."/>
            <person name="Liu Y."/>
            <person name="Dai S."/>
            <person name="Zhou R."/>
        </authorList>
    </citation>
    <scope>NUCLEOTIDE SEQUENCE [LARGE SCALE GENOMIC DNA]</scope>
</reference>
<accession>A0ACB9QZX7</accession>
<organism evidence="1 2">
    <name type="scientific">Melastoma candidum</name>
    <dbReference type="NCBI Taxonomy" id="119954"/>
    <lineage>
        <taxon>Eukaryota</taxon>
        <taxon>Viridiplantae</taxon>
        <taxon>Streptophyta</taxon>
        <taxon>Embryophyta</taxon>
        <taxon>Tracheophyta</taxon>
        <taxon>Spermatophyta</taxon>
        <taxon>Magnoliopsida</taxon>
        <taxon>eudicotyledons</taxon>
        <taxon>Gunneridae</taxon>
        <taxon>Pentapetalae</taxon>
        <taxon>rosids</taxon>
        <taxon>malvids</taxon>
        <taxon>Myrtales</taxon>
        <taxon>Melastomataceae</taxon>
        <taxon>Melastomatoideae</taxon>
        <taxon>Melastomateae</taxon>
        <taxon>Melastoma</taxon>
    </lineage>
</organism>
<dbReference type="Proteomes" id="UP001057402">
    <property type="component" value="Chromosome 4"/>
</dbReference>
<sequence>MGSPQNRLSALANQLRQYRPPAGSLGEDDDEEESSGGKVVSQVGFAESAAGATVVERFKPKRAAVLVCLFEGRVGI</sequence>
<evidence type="ECO:0000313" key="2">
    <source>
        <dbReference type="Proteomes" id="UP001057402"/>
    </source>
</evidence>
<name>A0ACB9QZX7_9MYRT</name>
<protein>
    <submittedName>
        <fullName evidence="1">Uncharacterized protein</fullName>
    </submittedName>
</protein>
<comment type="caution">
    <text evidence="1">The sequence shown here is derived from an EMBL/GenBank/DDBJ whole genome shotgun (WGS) entry which is preliminary data.</text>
</comment>